<keyword evidence="7" id="KW-0653">Protein transport</keyword>
<keyword evidence="4" id="KW-0813">Transport</keyword>
<dbReference type="Gene3D" id="1.10.220.20">
    <property type="match status" value="1"/>
</dbReference>
<dbReference type="InterPro" id="IPR046455">
    <property type="entry name" value="Sec7/BIG1-like_C"/>
</dbReference>
<dbReference type="InterPro" id="IPR015403">
    <property type="entry name" value="Mon2/Sec7/BIG1-like_HDS"/>
</dbReference>
<dbReference type="PANTHER" id="PTHR10663:SF108">
    <property type="entry name" value="BREFELDIN A-INHIBITED GUANINE NUCLEOTIDE-EXCHANGE PROTEIN 1"/>
    <property type="match status" value="1"/>
</dbReference>
<evidence type="ECO:0000256" key="2">
    <source>
        <dbReference type="ARBA" id="ARBA00004514"/>
    </source>
</evidence>
<keyword evidence="8" id="KW-0472">Membrane</keyword>
<dbReference type="InterPro" id="IPR032691">
    <property type="entry name" value="Mon2/Sec7/BIG1-like_HUS"/>
</dbReference>
<dbReference type="InterPro" id="IPR011989">
    <property type="entry name" value="ARM-like"/>
</dbReference>
<reference evidence="11 12" key="1">
    <citation type="submission" date="2020-02" db="EMBL/GenBank/DDBJ databases">
        <authorList>
            <person name="Ma Q."/>
            <person name="Huang Y."/>
            <person name="Song X."/>
            <person name="Pei D."/>
        </authorList>
    </citation>
    <scope>NUCLEOTIDE SEQUENCE [LARGE SCALE GENOMIC DNA]</scope>
    <source>
        <strain evidence="11">Sxm20200214</strain>
        <tissue evidence="11">Leaf</tissue>
    </source>
</reference>
<comment type="subunit">
    <text evidence="3">Homodimer.</text>
</comment>
<feature type="compositionally biased region" description="Basic and acidic residues" evidence="9">
    <location>
        <begin position="506"/>
        <end position="515"/>
    </location>
</feature>
<dbReference type="Proteomes" id="UP000886595">
    <property type="component" value="Unassembled WGS sequence"/>
</dbReference>
<comment type="caution">
    <text evidence="11">The sequence shown here is derived from an EMBL/GenBank/DDBJ whole genome shotgun (WGS) entry which is preliminary data.</text>
</comment>
<dbReference type="CDD" id="cd00171">
    <property type="entry name" value="Sec7"/>
    <property type="match status" value="1"/>
</dbReference>
<sequence length="2479" mass="276912">MASSQNLGGATRCGRVVGPSLDKIIKNAAWRKHTFLVSACKSVLDKLESLSDDSPDPSSPLFGLSSTDSDAVLEPLLLSLDTAYAKVVEPALDCSFKLFSLSLLQGEVCSSSPDSLLYKLIHAICKVCGLGEESIELAVLRVLLAAVRSPRIMIRGDCLLHLVRTCYNVYLGGFNGTNQICAKSVLAQIMIIVFTRSEANSMDVSSFKTVNVNDLLAITDKNVNEGNSVHICQGFINDVITAGEAAPPPDFRLVIEPPPPEEGGVNPEDGGTSKIREDGFLLFKNLSKLSMKFSSQENTDDQILVRGKTLSLELLKVIVDNGGPIWRSDERFLNAIKQYLCLSLLKNSALSVMSIFQLQCAIFTTLLRKYRSGMKSEVGIFFPMLFLAKMTVLSLLDNICQDPYLIIDIFVNFDCDVESPNIFERIVNGLLKTALGPPPGSSTTLTAVQDITFRHESVKCLVSIIKAMGTWMDQQFSVGESLLPKSVENEAPADNYSNPNEEEGITTDHDFHPDLSSESSEAATLEQRRAYKIELQKGVALFNRKPSKGIEFLISSKKVGSSPDEVVSFLRDTTGLNATMIGDYLGEREEFPMKVMHAYVDSFDFKEMNFGEAIRFFLRGFRLPGEAQKIDRIMEKFAERFCKCNPNSFSSADTAYVLAYSVIMLNTDAHNIMVKEKMTKADFIKNNRGIDDGKDLPEEYLGALYDQVVKDEIKMSSDSSAPESRQSNGLNKLLGLDGILNLVYWTQTEEKAVGANGLLIKHIQEKFRSKSGKSESAYHVVTDVAILRYMVEVSWGPMLAAFSVTLDQYDDRLAAVECLRGFRYAVHVTAVMGMQTQRDAFVTSMAKFTNLHCAGDMKQKNVDAVKAIISIAIEDGNHLQDAWEHILTCLSRIEHLQLLGEGAPSDASYFASSETEEKKSPPESRDDGCCSRGSYDSSATGPNVSALVGQDQINNFIANLNLLDQIGSFQLNNVYAHSQRLKTEAIVAFVKALCKVSMSELQSPTDPRVFSLTKLVEIAHYNMNRIRLVWSRIWSILSDFFVSVGLSENLSVAIFVMDSLRQLSMKFLEREELANYNFQNEFLRPFVIVMQKSSSAEIRELIVRCISQMVLSRVSNVKSGWKSVFKVFTTAAADERKNIVVLAFETMEKVVREYFSYITETEATTFTDCVRCLITFTNSKFTNDVSLNAIAFLRFCALKLADGGLVWNDKGRCSSPSTPVTDDYAPNTQSFMDVDENISYWVPLLTGLSKLTSDSRLAIRKSSLEVLFNILKDHGHLFSQTFWIGVFSSVIYPIFDSVWGGKDLLSKDEHSSSPSRYFPHSNGVSWDSETSAMAAQSLVDLFVSFFTVIRSQLSSVVSLLTGLIRSPAQGPTVAGIGALLRLADELGERFSEDEWKEIFLAVKEAASLTLSSFTKVLRTIDDVQDEETLSDQDLSNEDNVDEDSLQTMSYVVSRTKSHITVQLQVIQVVTDLYRAHQQSLLASHVTVILEILSSITSHAHQLNSDLILQKKVRRACSILELSEPPMLHFENDTHQNYLDVLQDLLTYNPGVSVELSIESQLITVCVKILKMYLKCTLFEGAELEETRQPKNWILPMGGAAKEEAAARSPLVVAVLKALRSLKRDSFKRNAPTFFQLLVELVRSEHSSSQVPQVLSTVFHTRSEHYRFRVNSTMRFWNHCVYSPLPIFSLPVVIVNAELHKHYQAKIGWKKFRKIVFFVGHVYRFGSTHRSVDSFHLRNRLSDCRLAGVQLPTLSESQPGLPGPFCFGSQAMAPLLSFAPVDSDLAFMARLKTEAIVAFVKALCKVSMSELQSPTDPRVFSLTKLVEIAHYNMNRIRLVWSRIWSILSDFFVSVGLSENLSVAIFVMDSLRQLSMKFLEREELANYNFQNEFLRPFVIVMQKSSSAEIRELIVRCISQMVLSRVSNVKSGWKSVFKVFTTAAADERKNIVVLAFETMEKIVREYFSYITETEATIFTDCVRCLITFTNSKFTNDVSLNAIAFLRFCALKLADGGLVWNQKGRSSSPSTPVTDEYAPNIQNFMEVDENISYWVPLLTGLSKLTSDSRLAIRKSSLEVLFNILKDHGHLFSQTFWIGFFSSVIYPIFNSLWGEKDLLSKDKDEHSSLPSAYGPHSNGVSWDSETSAMAAQSLVDLFVSFFTVIRSQLSSVVSLLAGLIRSPAQGPTVAGIGALLRLADELGGRFSEDEWMEIFLAVKEAASLTLSSFMKILRIIDDVQDEETLSDQDFSNEDNVDEDSLQTMSYVVSRTKSHITVQLQVIQVVTDLYRVHQQSLLASHVTVILEILSSITSHAHQLNSDLILQKKVRRACSILELSEPPMLHFENDTHQNYLDFLQDILTDNPGVSVELSIESQLITVCVKILKMYLKCTVFEGAELEETRQPKNWILPMGAAAKEEAAARSPLVVAVLKALRGLKGDSFKRYAPTFFQLLVELVRSEHINSQVPQVLSTVFHTCMGPMMGE</sequence>
<dbReference type="InterPro" id="IPR032629">
    <property type="entry name" value="DCB_dom"/>
</dbReference>
<evidence type="ECO:0000313" key="12">
    <source>
        <dbReference type="Proteomes" id="UP000886595"/>
    </source>
</evidence>
<dbReference type="SUPFAM" id="SSF48371">
    <property type="entry name" value="ARM repeat"/>
    <property type="match status" value="2"/>
</dbReference>
<keyword evidence="12" id="KW-1185">Reference proteome</keyword>
<dbReference type="FunFam" id="1.10.220.20:FF:000002">
    <property type="entry name" value="Brefeldin A-inhibited guanine nucleotide-exchange protein 1"/>
    <property type="match status" value="1"/>
</dbReference>
<dbReference type="GO" id="GO:0005829">
    <property type="term" value="C:cytosol"/>
    <property type="evidence" value="ECO:0007669"/>
    <property type="project" value="UniProtKB-SubCell"/>
</dbReference>
<dbReference type="PROSITE" id="PS50190">
    <property type="entry name" value="SEC7"/>
    <property type="match status" value="1"/>
</dbReference>
<feature type="region of interest" description="Disordered" evidence="9">
    <location>
        <begin position="489"/>
        <end position="519"/>
    </location>
</feature>
<dbReference type="SUPFAM" id="SSF48425">
    <property type="entry name" value="Sec7 domain"/>
    <property type="match status" value="1"/>
</dbReference>
<proteinExistence type="predicted"/>
<dbReference type="Pfam" id="PF16213">
    <property type="entry name" value="DCB"/>
    <property type="match status" value="1"/>
</dbReference>
<organism evidence="11 12">
    <name type="scientific">Brassica carinata</name>
    <name type="common">Ethiopian mustard</name>
    <name type="synonym">Abyssinian cabbage</name>
    <dbReference type="NCBI Taxonomy" id="52824"/>
    <lineage>
        <taxon>Eukaryota</taxon>
        <taxon>Viridiplantae</taxon>
        <taxon>Streptophyta</taxon>
        <taxon>Embryophyta</taxon>
        <taxon>Tracheophyta</taxon>
        <taxon>Spermatophyta</taxon>
        <taxon>Magnoliopsida</taxon>
        <taxon>eudicotyledons</taxon>
        <taxon>Gunneridae</taxon>
        <taxon>Pentapetalae</taxon>
        <taxon>rosids</taxon>
        <taxon>malvids</taxon>
        <taxon>Brassicales</taxon>
        <taxon>Brassicaceae</taxon>
        <taxon>Brassiceae</taxon>
        <taxon>Brassica</taxon>
    </lineage>
</organism>
<gene>
    <name evidence="11" type="ORF">Bca52824_091747</name>
</gene>
<dbReference type="Gene3D" id="1.10.1000.11">
    <property type="entry name" value="Arf Nucleotide-binding Site Opener,domain 2"/>
    <property type="match status" value="1"/>
</dbReference>
<dbReference type="GO" id="GO:0015031">
    <property type="term" value="P:protein transport"/>
    <property type="evidence" value="ECO:0007669"/>
    <property type="project" value="UniProtKB-KW"/>
</dbReference>
<evidence type="ECO:0000256" key="6">
    <source>
        <dbReference type="ARBA" id="ARBA00022658"/>
    </source>
</evidence>
<dbReference type="PANTHER" id="PTHR10663">
    <property type="entry name" value="GUANYL-NUCLEOTIDE EXCHANGE FACTOR"/>
    <property type="match status" value="1"/>
</dbReference>
<name>A0A8X7NUJ2_BRACI</name>
<dbReference type="Pfam" id="PF20252">
    <property type="entry name" value="BIG2_C"/>
    <property type="match status" value="2"/>
</dbReference>
<evidence type="ECO:0000256" key="9">
    <source>
        <dbReference type="SAM" id="MobiDB-lite"/>
    </source>
</evidence>
<evidence type="ECO:0000256" key="1">
    <source>
        <dbReference type="ARBA" id="ARBA00004287"/>
    </source>
</evidence>
<evidence type="ECO:0000256" key="8">
    <source>
        <dbReference type="ARBA" id="ARBA00023136"/>
    </source>
</evidence>
<dbReference type="Pfam" id="PF09324">
    <property type="entry name" value="Sec7-like_HDS"/>
    <property type="match status" value="2"/>
</dbReference>
<feature type="domain" description="SEC7" evidence="10">
    <location>
        <begin position="524"/>
        <end position="711"/>
    </location>
</feature>
<evidence type="ECO:0000259" key="10">
    <source>
        <dbReference type="PROSITE" id="PS50190"/>
    </source>
</evidence>
<dbReference type="GO" id="GO:0005802">
    <property type="term" value="C:trans-Golgi network"/>
    <property type="evidence" value="ECO:0007669"/>
    <property type="project" value="TreeGrafter"/>
</dbReference>
<evidence type="ECO:0000256" key="4">
    <source>
        <dbReference type="ARBA" id="ARBA00022448"/>
    </source>
</evidence>
<dbReference type="Pfam" id="PF12783">
    <property type="entry name" value="Sec7-like_HUS"/>
    <property type="match status" value="1"/>
</dbReference>
<dbReference type="GO" id="GO:0005085">
    <property type="term" value="F:guanyl-nucleotide exchange factor activity"/>
    <property type="evidence" value="ECO:0007669"/>
    <property type="project" value="UniProtKB-KW"/>
</dbReference>
<dbReference type="InterPro" id="IPR016024">
    <property type="entry name" value="ARM-type_fold"/>
</dbReference>
<protein>
    <recommendedName>
        <fullName evidence="10">SEC7 domain-containing protein</fullName>
    </recommendedName>
</protein>
<dbReference type="EMBL" id="JAAMPC010001599">
    <property type="protein sequence ID" value="KAG2239501.1"/>
    <property type="molecule type" value="Genomic_DNA"/>
</dbReference>
<dbReference type="GO" id="GO:0016020">
    <property type="term" value="C:membrane"/>
    <property type="evidence" value="ECO:0007669"/>
    <property type="project" value="UniProtKB-SubCell"/>
</dbReference>
<keyword evidence="5" id="KW-0963">Cytoplasm</keyword>
<dbReference type="InterPro" id="IPR023394">
    <property type="entry name" value="Sec7_C_sf"/>
</dbReference>
<keyword evidence="6" id="KW-0344">Guanine-nucleotide releasing factor</keyword>
<dbReference type="InterPro" id="IPR000904">
    <property type="entry name" value="Sec7_dom"/>
</dbReference>
<dbReference type="Pfam" id="PF01369">
    <property type="entry name" value="Sec7"/>
    <property type="match status" value="1"/>
</dbReference>
<accession>A0A8X7NUJ2</accession>
<evidence type="ECO:0000256" key="7">
    <source>
        <dbReference type="ARBA" id="ARBA00022927"/>
    </source>
</evidence>
<dbReference type="FunFam" id="1.10.1000.11:FF:000005">
    <property type="entry name" value="Brefeldin A-inhibited guanine nucleotide-exchange 1"/>
    <property type="match status" value="1"/>
</dbReference>
<dbReference type="OrthoDB" id="430364at2759"/>
<dbReference type="Gene3D" id="1.25.10.10">
    <property type="entry name" value="Leucine-rich Repeat Variant"/>
    <property type="match status" value="2"/>
</dbReference>
<feature type="compositionally biased region" description="Basic and acidic residues" evidence="9">
    <location>
        <begin position="915"/>
        <end position="929"/>
    </location>
</feature>
<dbReference type="SMART" id="SM00222">
    <property type="entry name" value="Sec7"/>
    <property type="match status" value="1"/>
</dbReference>
<comment type="subcellular location">
    <subcellularLocation>
        <location evidence="2">Cytoplasm</location>
        <location evidence="2">Cytosol</location>
    </subcellularLocation>
    <subcellularLocation>
        <location evidence="1">Membrane</location>
        <topology evidence="1">Peripheral membrane protein</topology>
        <orientation evidence="1">Cytoplasmic side</orientation>
    </subcellularLocation>
</comment>
<evidence type="ECO:0000256" key="3">
    <source>
        <dbReference type="ARBA" id="ARBA00011738"/>
    </source>
</evidence>
<evidence type="ECO:0000256" key="5">
    <source>
        <dbReference type="ARBA" id="ARBA00022490"/>
    </source>
</evidence>
<feature type="region of interest" description="Disordered" evidence="9">
    <location>
        <begin position="907"/>
        <end position="940"/>
    </location>
</feature>
<dbReference type="InterPro" id="IPR035999">
    <property type="entry name" value="Sec7_dom_sf"/>
</dbReference>
<dbReference type="GO" id="GO:0032012">
    <property type="term" value="P:regulation of ARF protein signal transduction"/>
    <property type="evidence" value="ECO:0007669"/>
    <property type="project" value="InterPro"/>
</dbReference>
<evidence type="ECO:0000313" key="11">
    <source>
        <dbReference type="EMBL" id="KAG2239501.1"/>
    </source>
</evidence>